<protein>
    <submittedName>
        <fullName evidence="2">Uncharacterized protein</fullName>
    </submittedName>
</protein>
<keyword evidence="3" id="KW-1185">Reference proteome</keyword>
<sequence>MKKAILIGVAAAALLALPPVRSKISFYASQFSNAMKENEEYITRTLLAPSSGKHVRPTY</sequence>
<organism evidence="2 3">
    <name type="scientific">Winkia neuii BV029A5</name>
    <dbReference type="NCBI Taxonomy" id="888439"/>
    <lineage>
        <taxon>Bacteria</taxon>
        <taxon>Bacillati</taxon>
        <taxon>Actinomycetota</taxon>
        <taxon>Actinomycetes</taxon>
        <taxon>Actinomycetales</taxon>
        <taxon>Actinomycetaceae</taxon>
        <taxon>Winkia</taxon>
    </lineage>
</organism>
<dbReference type="EMBL" id="AGWP01000002">
    <property type="protein sequence ID" value="EJZ88066.1"/>
    <property type="molecule type" value="Genomic_DNA"/>
</dbReference>
<name>K0YWN6_9ACTO</name>
<feature type="signal peptide" evidence="1">
    <location>
        <begin position="1"/>
        <end position="22"/>
    </location>
</feature>
<proteinExistence type="predicted"/>
<evidence type="ECO:0000313" key="3">
    <source>
        <dbReference type="Proteomes" id="UP000006075"/>
    </source>
</evidence>
<gene>
    <name evidence="2" type="ORF">HMPREF9240_00325</name>
</gene>
<keyword evidence="1" id="KW-0732">Signal</keyword>
<evidence type="ECO:0000256" key="1">
    <source>
        <dbReference type="SAM" id="SignalP"/>
    </source>
</evidence>
<comment type="caution">
    <text evidence="2">The sequence shown here is derived from an EMBL/GenBank/DDBJ whole genome shotgun (WGS) entry which is preliminary data.</text>
</comment>
<dbReference type="Proteomes" id="UP000006075">
    <property type="component" value="Unassembled WGS sequence"/>
</dbReference>
<evidence type="ECO:0000313" key="2">
    <source>
        <dbReference type="EMBL" id="EJZ88066.1"/>
    </source>
</evidence>
<feature type="chain" id="PRO_5003841684" evidence="1">
    <location>
        <begin position="23"/>
        <end position="59"/>
    </location>
</feature>
<reference evidence="2 3" key="1">
    <citation type="submission" date="2012-07" db="EMBL/GenBank/DDBJ databases">
        <title>The Genome Sequence of Actinomyces neuii subsp. anitratus BVS029A5.</title>
        <authorList>
            <consortium name="The Broad Institute Genome Sequencing Platform"/>
            <person name="Earl A."/>
            <person name="Ward D."/>
            <person name="Feldgarden M."/>
            <person name="Gevers D."/>
            <person name="Saerens B."/>
            <person name="Vaneechoutte M."/>
            <person name="Walker B."/>
            <person name="Young S.K."/>
            <person name="Zeng Q."/>
            <person name="Gargeya S."/>
            <person name="Fitzgerald M."/>
            <person name="Haas B."/>
            <person name="Abouelleil A."/>
            <person name="Alvarado L."/>
            <person name="Arachchi H.M."/>
            <person name="Berlin A."/>
            <person name="Chapman S.B."/>
            <person name="Goldberg J."/>
            <person name="Griggs A."/>
            <person name="Gujja S."/>
            <person name="Hansen M."/>
            <person name="Howarth C."/>
            <person name="Imamovic A."/>
            <person name="Larimer J."/>
            <person name="McCowen C."/>
            <person name="Montmayeur A."/>
            <person name="Murphy C."/>
            <person name="Neiman D."/>
            <person name="Pearson M."/>
            <person name="Priest M."/>
            <person name="Roberts A."/>
            <person name="Saif S."/>
            <person name="Shea T."/>
            <person name="Sisk P."/>
            <person name="Sykes S."/>
            <person name="Wortman J."/>
            <person name="Nusbaum C."/>
            <person name="Birren B."/>
        </authorList>
    </citation>
    <scope>NUCLEOTIDE SEQUENCE [LARGE SCALE GENOMIC DNA]</scope>
    <source>
        <strain evidence="2 3">BVS029A5</strain>
    </source>
</reference>
<accession>K0YWN6</accession>
<dbReference type="HOGENOM" id="CLU_2949845_0_0_11"/>
<dbReference type="AlphaFoldDB" id="K0YWN6"/>